<organism evidence="2 3">
    <name type="scientific">Crateriforma conspicua</name>
    <dbReference type="NCBI Taxonomy" id="2527996"/>
    <lineage>
        <taxon>Bacteria</taxon>
        <taxon>Pseudomonadati</taxon>
        <taxon>Planctomycetota</taxon>
        <taxon>Planctomycetia</taxon>
        <taxon>Planctomycetales</taxon>
        <taxon>Planctomycetaceae</taxon>
        <taxon>Crateriforma</taxon>
    </lineage>
</organism>
<evidence type="ECO:0000313" key="2">
    <source>
        <dbReference type="EMBL" id="TWU66993.1"/>
    </source>
</evidence>
<comment type="caution">
    <text evidence="2">The sequence shown here is derived from an EMBL/GenBank/DDBJ whole genome shotgun (WGS) entry which is preliminary data.</text>
</comment>
<accession>A0A5C6G1E4</accession>
<evidence type="ECO:0000259" key="1">
    <source>
        <dbReference type="Pfam" id="PF08241"/>
    </source>
</evidence>
<sequence length="297" mass="33841">MKRIARFFKDLIIAKHALAYGKSRGLVGIDFAEYGRSLAFRLYRMNPQLSRTMLITPLVGPRYFEFDFAWSSLKENPGICADVSSPFLFSLRVAETFRNSKVFISNPDRSDIATTEKLAKNLGILNIQCESHGVEALAGFTESFDTIWSLSVIEHISGKDGDSDAVTTMYNSLRPGGRLVLTFPVTKFYREDHVTQDPYGTQSKLENGKFFYQRWYDARRIQTRIISRLKNAQISFGYYGERESGTLVSHERSRVAHGRNFTARYPKLMATDFQIYDSWDAMPGDGVCGLIAEKPYH</sequence>
<name>A0A5C6G1E4_9PLAN</name>
<dbReference type="Proteomes" id="UP000316476">
    <property type="component" value="Unassembled WGS sequence"/>
</dbReference>
<protein>
    <recommendedName>
        <fullName evidence="1">Methyltransferase type 11 domain-containing protein</fullName>
    </recommendedName>
</protein>
<dbReference type="EMBL" id="SJPZ01000001">
    <property type="protein sequence ID" value="TWU66993.1"/>
    <property type="molecule type" value="Genomic_DNA"/>
</dbReference>
<dbReference type="GO" id="GO:0008757">
    <property type="term" value="F:S-adenosylmethionine-dependent methyltransferase activity"/>
    <property type="evidence" value="ECO:0007669"/>
    <property type="project" value="InterPro"/>
</dbReference>
<dbReference type="RefSeq" id="WP_146413501.1">
    <property type="nucleotide sequence ID" value="NZ_SJPZ01000001.1"/>
</dbReference>
<proteinExistence type="predicted"/>
<feature type="domain" description="Methyltransferase type 11" evidence="1">
    <location>
        <begin position="101"/>
        <end position="181"/>
    </location>
</feature>
<reference evidence="2 3" key="1">
    <citation type="submission" date="2019-02" db="EMBL/GenBank/DDBJ databases">
        <title>Deep-cultivation of Planctomycetes and their phenomic and genomic characterization uncovers novel biology.</title>
        <authorList>
            <person name="Wiegand S."/>
            <person name="Jogler M."/>
            <person name="Boedeker C."/>
            <person name="Pinto D."/>
            <person name="Vollmers J."/>
            <person name="Rivas-Marin E."/>
            <person name="Kohn T."/>
            <person name="Peeters S.H."/>
            <person name="Heuer A."/>
            <person name="Rast P."/>
            <person name="Oberbeckmann S."/>
            <person name="Bunk B."/>
            <person name="Jeske O."/>
            <person name="Meyerdierks A."/>
            <person name="Storesund J.E."/>
            <person name="Kallscheuer N."/>
            <person name="Luecker S."/>
            <person name="Lage O.M."/>
            <person name="Pohl T."/>
            <person name="Merkel B.J."/>
            <person name="Hornburger P."/>
            <person name="Mueller R.-W."/>
            <person name="Bruemmer F."/>
            <person name="Labrenz M."/>
            <person name="Spormann A.M."/>
            <person name="Op Den Camp H."/>
            <person name="Overmann J."/>
            <person name="Amann R."/>
            <person name="Jetten M.S.M."/>
            <person name="Mascher T."/>
            <person name="Medema M.H."/>
            <person name="Devos D.P."/>
            <person name="Kaster A.-K."/>
            <person name="Ovreas L."/>
            <person name="Rohde M."/>
            <person name="Galperin M.Y."/>
            <person name="Jogler C."/>
        </authorList>
    </citation>
    <scope>NUCLEOTIDE SEQUENCE [LARGE SCALE GENOMIC DNA]</scope>
    <source>
        <strain evidence="2 3">V7</strain>
    </source>
</reference>
<dbReference type="InterPro" id="IPR013216">
    <property type="entry name" value="Methyltransf_11"/>
</dbReference>
<gene>
    <name evidence="2" type="ORF">V7x_25650</name>
</gene>
<dbReference type="OrthoDB" id="511545at2"/>
<dbReference type="SUPFAM" id="SSF53335">
    <property type="entry name" value="S-adenosyl-L-methionine-dependent methyltransferases"/>
    <property type="match status" value="1"/>
</dbReference>
<dbReference type="Pfam" id="PF08241">
    <property type="entry name" value="Methyltransf_11"/>
    <property type="match status" value="1"/>
</dbReference>
<dbReference type="Gene3D" id="3.40.50.150">
    <property type="entry name" value="Vaccinia Virus protein VP39"/>
    <property type="match status" value="1"/>
</dbReference>
<dbReference type="AlphaFoldDB" id="A0A5C6G1E4"/>
<dbReference type="InterPro" id="IPR029063">
    <property type="entry name" value="SAM-dependent_MTases_sf"/>
</dbReference>
<evidence type="ECO:0000313" key="3">
    <source>
        <dbReference type="Proteomes" id="UP000316476"/>
    </source>
</evidence>